<dbReference type="InterPro" id="IPR039060">
    <property type="entry name" value="Antitox_HigA"/>
</dbReference>
<dbReference type="SMART" id="SM00530">
    <property type="entry name" value="HTH_XRE"/>
    <property type="match status" value="1"/>
</dbReference>
<dbReference type="Gene3D" id="1.10.260.40">
    <property type="entry name" value="lambda repressor-like DNA-binding domains"/>
    <property type="match status" value="1"/>
</dbReference>
<evidence type="ECO:0000313" key="2">
    <source>
        <dbReference type="EMBL" id="GAA4203529.1"/>
    </source>
</evidence>
<keyword evidence="3" id="KW-1185">Reference proteome</keyword>
<organism evidence="2 3">
    <name type="scientific">Pedobacter jeongneungensis</name>
    <dbReference type="NCBI Taxonomy" id="947309"/>
    <lineage>
        <taxon>Bacteria</taxon>
        <taxon>Pseudomonadati</taxon>
        <taxon>Bacteroidota</taxon>
        <taxon>Sphingobacteriia</taxon>
        <taxon>Sphingobacteriales</taxon>
        <taxon>Sphingobacteriaceae</taxon>
        <taxon>Pedobacter</taxon>
    </lineage>
</organism>
<dbReference type="PANTHER" id="PTHR40455">
    <property type="entry name" value="ANTITOXIN HIGA"/>
    <property type="match status" value="1"/>
</dbReference>
<dbReference type="SUPFAM" id="SSF47413">
    <property type="entry name" value="lambda repressor-like DNA-binding domains"/>
    <property type="match status" value="1"/>
</dbReference>
<dbReference type="InterPro" id="IPR010982">
    <property type="entry name" value="Lambda_DNA-bd_dom_sf"/>
</dbReference>
<reference evidence="3" key="1">
    <citation type="journal article" date="2019" name="Int. J. Syst. Evol. Microbiol.">
        <title>The Global Catalogue of Microorganisms (GCM) 10K type strain sequencing project: providing services to taxonomists for standard genome sequencing and annotation.</title>
        <authorList>
            <consortium name="The Broad Institute Genomics Platform"/>
            <consortium name="The Broad Institute Genome Sequencing Center for Infectious Disease"/>
            <person name="Wu L."/>
            <person name="Ma J."/>
        </authorList>
    </citation>
    <scope>NUCLEOTIDE SEQUENCE [LARGE SCALE GENOMIC DNA]</scope>
    <source>
        <strain evidence="3">JCM 17626</strain>
    </source>
</reference>
<feature type="domain" description="HTH cro/C1-type" evidence="1">
    <location>
        <begin position="68"/>
        <end position="121"/>
    </location>
</feature>
<evidence type="ECO:0000313" key="3">
    <source>
        <dbReference type="Proteomes" id="UP001501772"/>
    </source>
</evidence>
<dbReference type="EMBL" id="BAABBY010000004">
    <property type="protein sequence ID" value="GAA4203529.1"/>
    <property type="molecule type" value="Genomic_DNA"/>
</dbReference>
<protein>
    <submittedName>
        <fullName evidence="2">Helix-turn-helix domain-containing protein</fullName>
    </submittedName>
</protein>
<dbReference type="Pfam" id="PF01381">
    <property type="entry name" value="HTH_3"/>
    <property type="match status" value="1"/>
</dbReference>
<accession>A0ABP8BD48</accession>
<dbReference type="InterPro" id="IPR001387">
    <property type="entry name" value="Cro/C1-type_HTH"/>
</dbReference>
<evidence type="ECO:0000259" key="1">
    <source>
        <dbReference type="PROSITE" id="PS50943"/>
    </source>
</evidence>
<gene>
    <name evidence="2" type="ORF">GCM10022289_19980</name>
</gene>
<dbReference type="PROSITE" id="PS50943">
    <property type="entry name" value="HTH_CROC1"/>
    <property type="match status" value="1"/>
</dbReference>
<name>A0ABP8BD48_9SPHI</name>
<dbReference type="Proteomes" id="UP001501772">
    <property type="component" value="Unassembled WGS sequence"/>
</dbReference>
<comment type="caution">
    <text evidence="2">The sequence shown here is derived from an EMBL/GenBank/DDBJ whole genome shotgun (WGS) entry which is preliminary data.</text>
</comment>
<proteinExistence type="predicted"/>
<sequence length="125" mass="14489">MLLKSKHMNIKPIKNQNDYTQALERLEVIFDAKKGSVEGDELEVLAILIENYEDKHFPIGFPDPIEAIKFRMEQMGYKQSDLAKVVGLKSRASEILNRKRKLSLDMIRQLHESFNIPTDVLIQAY</sequence>
<dbReference type="PANTHER" id="PTHR40455:SF1">
    <property type="entry name" value="ANTITOXIN HIGA"/>
    <property type="match status" value="1"/>
</dbReference>